<dbReference type="SMART" id="SM00347">
    <property type="entry name" value="HTH_MARR"/>
    <property type="match status" value="1"/>
</dbReference>
<dbReference type="Gene3D" id="1.10.10.10">
    <property type="entry name" value="Winged helix-like DNA-binding domain superfamily/Winged helix DNA-binding domain"/>
    <property type="match status" value="1"/>
</dbReference>
<protein>
    <submittedName>
        <fullName evidence="2">MarR family transcriptional regulator</fullName>
    </submittedName>
</protein>
<dbReference type="PANTHER" id="PTHR33164">
    <property type="entry name" value="TRANSCRIPTIONAL REGULATOR, MARR FAMILY"/>
    <property type="match status" value="1"/>
</dbReference>
<dbReference type="InterPro" id="IPR036388">
    <property type="entry name" value="WH-like_DNA-bd_sf"/>
</dbReference>
<dbReference type="Proteomes" id="UP000558284">
    <property type="component" value="Unassembled WGS sequence"/>
</dbReference>
<gene>
    <name evidence="2" type="ORF">H0241_18380</name>
</gene>
<dbReference type="InterPro" id="IPR036390">
    <property type="entry name" value="WH_DNA-bd_sf"/>
</dbReference>
<dbReference type="GO" id="GO:0006950">
    <property type="term" value="P:response to stress"/>
    <property type="evidence" value="ECO:0007669"/>
    <property type="project" value="TreeGrafter"/>
</dbReference>
<reference evidence="2 3" key="1">
    <citation type="submission" date="2020-07" db="EMBL/GenBank/DDBJ databases">
        <title>Definition of the novel symbiovar canariense within Mesorhizobium novociceri, a new species of genus Mesorhizobium nodulating Cicer canariense in the Caldera de Taburiente National Park (La Palma, Canary Islands).</title>
        <authorList>
            <person name="Leon-Barrios M."/>
            <person name="Perez-Yepez J."/>
            <person name="Flores-Felix J.D."/>
            <person name="Ramirez-Baena M.H."/>
            <person name="Pulido-Suarez L."/>
            <person name="Igual J.M."/>
            <person name="Velazquez E."/>
            <person name="Peix A."/>
        </authorList>
    </citation>
    <scope>NUCLEOTIDE SEQUENCE [LARGE SCALE GENOMIC DNA]</scope>
    <source>
        <strain evidence="2 3">CCANP35</strain>
    </source>
</reference>
<evidence type="ECO:0000313" key="2">
    <source>
        <dbReference type="EMBL" id="MBA1142220.1"/>
    </source>
</evidence>
<dbReference type="AlphaFoldDB" id="A0A838BA29"/>
<dbReference type="Pfam" id="PF01047">
    <property type="entry name" value="MarR"/>
    <property type="match status" value="1"/>
</dbReference>
<keyword evidence="3" id="KW-1185">Reference proteome</keyword>
<proteinExistence type="predicted"/>
<name>A0A838BA29_9HYPH</name>
<feature type="domain" description="HTH marR-type" evidence="1">
    <location>
        <begin position="1"/>
        <end position="141"/>
    </location>
</feature>
<dbReference type="InterPro" id="IPR000835">
    <property type="entry name" value="HTH_MarR-typ"/>
</dbReference>
<dbReference type="PANTHER" id="PTHR33164:SF106">
    <property type="entry name" value="TRANSCRIPTIONAL REGULATORY PROTEIN"/>
    <property type="match status" value="1"/>
</dbReference>
<dbReference type="RefSeq" id="WP_181059061.1">
    <property type="nucleotide sequence ID" value="NZ_JACDTY010000008.1"/>
</dbReference>
<dbReference type="EMBL" id="JACDTY010000008">
    <property type="protein sequence ID" value="MBA1142220.1"/>
    <property type="molecule type" value="Genomic_DNA"/>
</dbReference>
<dbReference type="PRINTS" id="PR00598">
    <property type="entry name" value="HTHMARR"/>
</dbReference>
<dbReference type="SUPFAM" id="SSF46785">
    <property type="entry name" value="Winged helix' DNA-binding domain"/>
    <property type="match status" value="1"/>
</dbReference>
<dbReference type="InterPro" id="IPR039422">
    <property type="entry name" value="MarR/SlyA-like"/>
</dbReference>
<sequence>MTRSTRKELVNAIGFAISRWQDAVETFDGTVAEIYVLSAAERRCLGAISHGPQPANLIARQTNLTPAAVTSLIDRLEKRGFVSRQPDPDDRRKVMVAAGKKTEELVRRCYHPIFEAGAALLEKYTVAEMQFLLGFVEEVELMQKAQTERLRGKASQVR</sequence>
<evidence type="ECO:0000259" key="1">
    <source>
        <dbReference type="PROSITE" id="PS50995"/>
    </source>
</evidence>
<dbReference type="PROSITE" id="PS50995">
    <property type="entry name" value="HTH_MARR_2"/>
    <property type="match status" value="1"/>
</dbReference>
<evidence type="ECO:0000313" key="3">
    <source>
        <dbReference type="Proteomes" id="UP000558284"/>
    </source>
</evidence>
<dbReference type="GO" id="GO:0003700">
    <property type="term" value="F:DNA-binding transcription factor activity"/>
    <property type="evidence" value="ECO:0007669"/>
    <property type="project" value="InterPro"/>
</dbReference>
<comment type="caution">
    <text evidence="2">The sequence shown here is derived from an EMBL/GenBank/DDBJ whole genome shotgun (WGS) entry which is preliminary data.</text>
</comment>
<organism evidence="2 3">
    <name type="scientific">Mesorhizobium neociceri</name>
    <dbReference type="NCBI Taxonomy" id="1307853"/>
    <lineage>
        <taxon>Bacteria</taxon>
        <taxon>Pseudomonadati</taxon>
        <taxon>Pseudomonadota</taxon>
        <taxon>Alphaproteobacteria</taxon>
        <taxon>Hyphomicrobiales</taxon>
        <taxon>Phyllobacteriaceae</taxon>
        <taxon>Mesorhizobium</taxon>
    </lineage>
</organism>
<accession>A0A838BA29</accession>